<evidence type="ECO:0000259" key="7">
    <source>
        <dbReference type="PROSITE" id="PS50271"/>
    </source>
</evidence>
<dbReference type="SMART" id="SM00290">
    <property type="entry name" value="ZnF_UBP"/>
    <property type="match status" value="1"/>
</dbReference>
<comment type="caution">
    <text evidence="8">The sequence shown here is derived from an EMBL/GenBank/DDBJ whole genome shotgun (WGS) entry which is preliminary data.</text>
</comment>
<dbReference type="GO" id="GO:0007265">
    <property type="term" value="P:Ras protein signal transduction"/>
    <property type="evidence" value="ECO:0007669"/>
    <property type="project" value="TreeGrafter"/>
</dbReference>
<evidence type="ECO:0000256" key="2">
    <source>
        <dbReference type="ARBA" id="ARBA00022771"/>
    </source>
</evidence>
<dbReference type="SUPFAM" id="SSF57850">
    <property type="entry name" value="RING/U-box"/>
    <property type="match status" value="1"/>
</dbReference>
<dbReference type="CDD" id="cd16457">
    <property type="entry name" value="RING-H2_BRAP2"/>
    <property type="match status" value="1"/>
</dbReference>
<gene>
    <name evidence="8" type="ORF">RJT34_32514</name>
</gene>
<dbReference type="Gene3D" id="3.30.40.10">
    <property type="entry name" value="Zinc/RING finger domain, C3HC4 (zinc finger)"/>
    <property type="match status" value="1"/>
</dbReference>
<dbReference type="InterPro" id="IPR047243">
    <property type="entry name" value="RING-H2_BRAP2"/>
</dbReference>
<dbReference type="Proteomes" id="UP001359559">
    <property type="component" value="Unassembled WGS sequence"/>
</dbReference>
<dbReference type="Pfam" id="PF02148">
    <property type="entry name" value="zf-UBP"/>
    <property type="match status" value="1"/>
</dbReference>
<dbReference type="InterPro" id="IPR013083">
    <property type="entry name" value="Znf_RING/FYVE/PHD"/>
</dbReference>
<dbReference type="PANTHER" id="PTHR24007">
    <property type="entry name" value="BRCA1-ASSOCIATED PROTEIN"/>
    <property type="match status" value="1"/>
</dbReference>
<dbReference type="InterPro" id="IPR001841">
    <property type="entry name" value="Znf_RING"/>
</dbReference>
<evidence type="ECO:0000256" key="3">
    <source>
        <dbReference type="ARBA" id="ARBA00022833"/>
    </source>
</evidence>
<evidence type="ECO:0000256" key="4">
    <source>
        <dbReference type="PROSITE-ProRule" id="PRU00502"/>
    </source>
</evidence>
<dbReference type="Pfam" id="PF07576">
    <property type="entry name" value="BRAP2"/>
    <property type="match status" value="1"/>
</dbReference>
<name>A0AAN9EYG5_CLITE</name>
<dbReference type="AlphaFoldDB" id="A0AAN9EYG5"/>
<organism evidence="8 9">
    <name type="scientific">Clitoria ternatea</name>
    <name type="common">Butterfly pea</name>
    <dbReference type="NCBI Taxonomy" id="43366"/>
    <lineage>
        <taxon>Eukaryota</taxon>
        <taxon>Viridiplantae</taxon>
        <taxon>Streptophyta</taxon>
        <taxon>Embryophyta</taxon>
        <taxon>Tracheophyta</taxon>
        <taxon>Spermatophyta</taxon>
        <taxon>Magnoliopsida</taxon>
        <taxon>eudicotyledons</taxon>
        <taxon>Gunneridae</taxon>
        <taxon>Pentapetalae</taxon>
        <taxon>rosids</taxon>
        <taxon>fabids</taxon>
        <taxon>Fabales</taxon>
        <taxon>Fabaceae</taxon>
        <taxon>Papilionoideae</taxon>
        <taxon>50 kb inversion clade</taxon>
        <taxon>NPAAA clade</taxon>
        <taxon>indigoferoid/millettioid clade</taxon>
        <taxon>Phaseoleae</taxon>
        <taxon>Clitoria</taxon>
    </lineage>
</organism>
<feature type="domain" description="UBP-type" evidence="7">
    <location>
        <begin position="260"/>
        <end position="355"/>
    </location>
</feature>
<sequence>MSSLWYRDTPVSLYGDYHTLKKELETENYTLFSLLTLTPFISRISKFGPQTHLLRLRRTMFFLRVHSVDDEHPLDPQTIFSIPQSQSQTQSNNPKFSERKGALHLFRNASHSSLPTPTSRSSLLFILAVPNYLSFHDFIPFCGPHLDHLHHLLFIRNDGTEDRYSVLVEFTDQFAADQFYNNFNGIKFSPREAEVCHILFLVSVEYSEYAEVAGSPPSGCTEIPTCPVCLERLDPDTSGILTTLCDHSFQCPCVSKWTYLSCQVCRFCQQQDEKPTCFICGTLDDLWVCMICGFVGCGRYKEGHAIRHWKDTQHCYSLDFKTQQIWDYVGDSYVHRLNQNQSKIDSKLEEDFRCMSLEGDCGMCECREDLGIDGALFNSKVEAIVDEYNRLLTSQLETQRRYYESLLAEAKSKVESSISEAVEKAATSGMQDIQNELEKCTEERNAIAEVNRKLIKNQEIYRKMVNEVEERGAATSKLMNERTLDLEEQIRDIKIFLEAQKTIDKMSDSNGIKKGTVLPVAYEQSSPGSSKKNKKSGRRRH</sequence>
<dbReference type="PANTHER" id="PTHR24007:SF10">
    <property type="entry name" value="BRAP2 RING ZNF UBP DOMAIN-CONTAINING PROTEIN 1"/>
    <property type="match status" value="1"/>
</dbReference>
<dbReference type="GO" id="GO:0005737">
    <property type="term" value="C:cytoplasm"/>
    <property type="evidence" value="ECO:0007669"/>
    <property type="project" value="TreeGrafter"/>
</dbReference>
<evidence type="ECO:0008006" key="10">
    <source>
        <dbReference type="Google" id="ProtNLM"/>
    </source>
</evidence>
<evidence type="ECO:0000256" key="1">
    <source>
        <dbReference type="ARBA" id="ARBA00022723"/>
    </source>
</evidence>
<dbReference type="FunFam" id="3.30.40.10:FF:000555">
    <property type="entry name" value="Zinc finger (Ubiquitin-hydrolase) domain-containing protein"/>
    <property type="match status" value="1"/>
</dbReference>
<keyword evidence="1" id="KW-0479">Metal-binding</keyword>
<evidence type="ECO:0000313" key="8">
    <source>
        <dbReference type="EMBL" id="KAK7264901.1"/>
    </source>
</evidence>
<dbReference type="GO" id="GO:0008270">
    <property type="term" value="F:zinc ion binding"/>
    <property type="evidence" value="ECO:0007669"/>
    <property type="project" value="UniProtKB-KW"/>
</dbReference>
<keyword evidence="9" id="KW-1185">Reference proteome</keyword>
<dbReference type="GO" id="GO:0061630">
    <property type="term" value="F:ubiquitin protein ligase activity"/>
    <property type="evidence" value="ECO:0007669"/>
    <property type="project" value="TreeGrafter"/>
</dbReference>
<dbReference type="PROSITE" id="PS50089">
    <property type="entry name" value="ZF_RING_2"/>
    <property type="match status" value="1"/>
</dbReference>
<evidence type="ECO:0000256" key="5">
    <source>
        <dbReference type="SAM" id="MobiDB-lite"/>
    </source>
</evidence>
<evidence type="ECO:0000313" key="9">
    <source>
        <dbReference type="Proteomes" id="UP001359559"/>
    </source>
</evidence>
<keyword evidence="3" id="KW-0862">Zinc</keyword>
<evidence type="ECO:0000259" key="6">
    <source>
        <dbReference type="PROSITE" id="PS50089"/>
    </source>
</evidence>
<dbReference type="InterPro" id="IPR011422">
    <property type="entry name" value="BRAP2/ETP1_RRM"/>
</dbReference>
<reference evidence="8 9" key="1">
    <citation type="submission" date="2024-01" db="EMBL/GenBank/DDBJ databases">
        <title>The genomes of 5 underutilized Papilionoideae crops provide insights into root nodulation and disease resistance.</title>
        <authorList>
            <person name="Yuan L."/>
        </authorList>
    </citation>
    <scope>NUCLEOTIDE SEQUENCE [LARGE SCALE GENOMIC DNA]</scope>
    <source>
        <strain evidence="8">LY-2023</strain>
        <tissue evidence="8">Leaf</tissue>
    </source>
</reference>
<dbReference type="GO" id="GO:0016567">
    <property type="term" value="P:protein ubiquitination"/>
    <property type="evidence" value="ECO:0007669"/>
    <property type="project" value="TreeGrafter"/>
</dbReference>
<dbReference type="PROSITE" id="PS50271">
    <property type="entry name" value="ZF_UBP"/>
    <property type="match status" value="1"/>
</dbReference>
<accession>A0AAN9EYG5</accession>
<feature type="region of interest" description="Disordered" evidence="5">
    <location>
        <begin position="507"/>
        <end position="541"/>
    </location>
</feature>
<dbReference type="EMBL" id="JAYKXN010000008">
    <property type="protein sequence ID" value="KAK7264901.1"/>
    <property type="molecule type" value="Genomic_DNA"/>
</dbReference>
<protein>
    <recommendedName>
        <fullName evidence="10">BRCA1-associated protein</fullName>
    </recommendedName>
</protein>
<proteinExistence type="predicted"/>
<dbReference type="InterPro" id="IPR001607">
    <property type="entry name" value="Znf_UBP"/>
</dbReference>
<feature type="domain" description="RING-type" evidence="6">
    <location>
        <begin position="226"/>
        <end position="266"/>
    </location>
</feature>
<keyword evidence="2 4" id="KW-0863">Zinc-finger</keyword>
<feature type="compositionally biased region" description="Basic residues" evidence="5">
    <location>
        <begin position="531"/>
        <end position="541"/>
    </location>
</feature>